<dbReference type="OrthoDB" id="2440340at2759"/>
<gene>
    <name evidence="1" type="ORF">RFULGI_LOCUS15447</name>
</gene>
<reference evidence="1" key="1">
    <citation type="submission" date="2021-06" db="EMBL/GenBank/DDBJ databases">
        <authorList>
            <person name="Kallberg Y."/>
            <person name="Tangrot J."/>
            <person name="Rosling A."/>
        </authorList>
    </citation>
    <scope>NUCLEOTIDE SEQUENCE</scope>
    <source>
        <strain evidence="1">IN212</strain>
    </source>
</reference>
<name>A0A9N9JFJ7_9GLOM</name>
<evidence type="ECO:0000313" key="1">
    <source>
        <dbReference type="EMBL" id="CAG8776212.1"/>
    </source>
</evidence>
<sequence>DVLYAYASKLAYEQLAHSFIVDTSTPLLRTYFKTVSGIDENLATFAKLQQENSIRNAGIEVAKICQEPHDRKHLGDSLKLSKLLNDIFYQQSNVINHNEAIVKEMEIVGLLHSRLQLQQLIIDYGSGSCLHLRKENTRSISLYFGDMMEIN</sequence>
<dbReference type="EMBL" id="CAJVPZ010049646">
    <property type="protein sequence ID" value="CAG8776212.1"/>
    <property type="molecule type" value="Genomic_DNA"/>
</dbReference>
<feature type="non-terminal residue" evidence="1">
    <location>
        <position position="151"/>
    </location>
</feature>
<proteinExistence type="predicted"/>
<evidence type="ECO:0000313" key="2">
    <source>
        <dbReference type="Proteomes" id="UP000789396"/>
    </source>
</evidence>
<organism evidence="1 2">
    <name type="scientific">Racocetra fulgida</name>
    <dbReference type="NCBI Taxonomy" id="60492"/>
    <lineage>
        <taxon>Eukaryota</taxon>
        <taxon>Fungi</taxon>
        <taxon>Fungi incertae sedis</taxon>
        <taxon>Mucoromycota</taxon>
        <taxon>Glomeromycotina</taxon>
        <taxon>Glomeromycetes</taxon>
        <taxon>Diversisporales</taxon>
        <taxon>Gigasporaceae</taxon>
        <taxon>Racocetra</taxon>
    </lineage>
</organism>
<protein>
    <submittedName>
        <fullName evidence="1">12628_t:CDS:1</fullName>
    </submittedName>
</protein>
<feature type="non-terminal residue" evidence="1">
    <location>
        <position position="1"/>
    </location>
</feature>
<keyword evidence="2" id="KW-1185">Reference proteome</keyword>
<dbReference type="Proteomes" id="UP000789396">
    <property type="component" value="Unassembled WGS sequence"/>
</dbReference>
<dbReference type="AlphaFoldDB" id="A0A9N9JFJ7"/>
<comment type="caution">
    <text evidence="1">The sequence shown here is derived from an EMBL/GenBank/DDBJ whole genome shotgun (WGS) entry which is preliminary data.</text>
</comment>
<accession>A0A9N9JFJ7</accession>